<reference evidence="1" key="1">
    <citation type="submission" date="2017-07" db="EMBL/GenBank/DDBJ databases">
        <title>Taro Niue Genome Assembly and Annotation.</title>
        <authorList>
            <person name="Atibalentja N."/>
            <person name="Keating K."/>
            <person name="Fields C.J."/>
        </authorList>
    </citation>
    <scope>NUCLEOTIDE SEQUENCE</scope>
    <source>
        <strain evidence="1">Niue_2</strain>
        <tissue evidence="1">Leaf</tissue>
    </source>
</reference>
<dbReference type="Proteomes" id="UP000652761">
    <property type="component" value="Unassembled WGS sequence"/>
</dbReference>
<evidence type="ECO:0000313" key="1">
    <source>
        <dbReference type="EMBL" id="MQL82996.1"/>
    </source>
</evidence>
<keyword evidence="2" id="KW-1185">Reference proteome</keyword>
<proteinExistence type="predicted"/>
<comment type="caution">
    <text evidence="1">The sequence shown here is derived from an EMBL/GenBank/DDBJ whole genome shotgun (WGS) entry which is preliminary data.</text>
</comment>
<sequence>MRSHRQPATALPERNLGAVPEILRMRPFTDRVEVPILNWGLAGGSDPRRCPYAIASAACDRAPREEIWRRTGNL</sequence>
<protein>
    <submittedName>
        <fullName evidence="1">Uncharacterized protein</fullName>
    </submittedName>
</protein>
<dbReference type="EMBL" id="NMUH01000666">
    <property type="protein sequence ID" value="MQL82996.1"/>
    <property type="molecule type" value="Genomic_DNA"/>
</dbReference>
<accession>A0A843ULD2</accession>
<evidence type="ECO:0000313" key="2">
    <source>
        <dbReference type="Proteomes" id="UP000652761"/>
    </source>
</evidence>
<name>A0A843ULD2_COLES</name>
<organism evidence="1 2">
    <name type="scientific">Colocasia esculenta</name>
    <name type="common">Wild taro</name>
    <name type="synonym">Arum esculentum</name>
    <dbReference type="NCBI Taxonomy" id="4460"/>
    <lineage>
        <taxon>Eukaryota</taxon>
        <taxon>Viridiplantae</taxon>
        <taxon>Streptophyta</taxon>
        <taxon>Embryophyta</taxon>
        <taxon>Tracheophyta</taxon>
        <taxon>Spermatophyta</taxon>
        <taxon>Magnoliopsida</taxon>
        <taxon>Liliopsida</taxon>
        <taxon>Araceae</taxon>
        <taxon>Aroideae</taxon>
        <taxon>Colocasieae</taxon>
        <taxon>Colocasia</taxon>
    </lineage>
</organism>
<gene>
    <name evidence="1" type="ORF">Taro_015474</name>
</gene>
<dbReference type="AlphaFoldDB" id="A0A843ULD2"/>